<reference evidence="2 3" key="1">
    <citation type="submission" date="2019-01" db="EMBL/GenBank/DDBJ databases">
        <title>Draft genome sequence of Dictyobacter sp. Uno17.</title>
        <authorList>
            <person name="Wang C.M."/>
            <person name="Zheng Y."/>
            <person name="Sakai Y."/>
            <person name="Abe K."/>
            <person name="Yokota A."/>
            <person name="Yabe S."/>
        </authorList>
    </citation>
    <scope>NUCLEOTIDE SEQUENCE [LARGE SCALE GENOMIC DNA]</scope>
    <source>
        <strain evidence="2 3">Uno17</strain>
    </source>
</reference>
<evidence type="ECO:0000313" key="2">
    <source>
        <dbReference type="EMBL" id="GCF06806.1"/>
    </source>
</evidence>
<feature type="domain" description="GTPase-associated protein 1 N-terminal" evidence="1">
    <location>
        <begin position="5"/>
        <end position="154"/>
    </location>
</feature>
<dbReference type="RefSeq" id="WP_149399761.1">
    <property type="nucleotide sequence ID" value="NZ_BIXY01000003.1"/>
</dbReference>
<dbReference type="InterPro" id="IPR045402">
    <property type="entry name" value="GAP1-N2"/>
</dbReference>
<accession>A0A5A5T6K3</accession>
<name>A0A5A5T6K3_9CHLR</name>
<evidence type="ECO:0000259" key="1">
    <source>
        <dbReference type="Pfam" id="PF20013"/>
    </source>
</evidence>
<dbReference type="Proteomes" id="UP000322530">
    <property type="component" value="Unassembled WGS sequence"/>
</dbReference>
<gene>
    <name evidence="2" type="ORF">KDI_03700</name>
</gene>
<dbReference type="Pfam" id="PF20013">
    <property type="entry name" value="GAP1-N2"/>
    <property type="match status" value="1"/>
</dbReference>
<sequence length="1523" mass="175889">MRTESEQLWYTWSTRGFGDAGFQIRAASPGLMEEVNSVNVHSDRIQTLLKYVTYVLPQNQKDSSELPPQQAPVSLAFRQADQERILVHKSYLPPDDESTSGSFFTHLLTDLPAISTLNTSLPFTAREAISLWGASYWKTSDQLAPEERTLPRVAFPTLQEPETVPVESERMRTGSLSRQDLNQLPREQLEFMLRAFLMRQPGQRIYIAAEPKIVAGLIWGLTHSLPRTLESMQELTFSTYERVDSARPASIYGYPGDTNILPTITGTCWLTSQTGELPAAYYQDQGVNGYALNCYNGRVTPLMPETVLARFVLFAVDCLLEENEHSYRDLTDLLKQAETEQCSDLAHFMRIYISRQDAPTQNDVQELINIVKQRLDNIVEEETPLLADLERLRRPNVQQTIVKWIARNRSWWEQTCRQDLVACFACLEKYTNYPLPSNIQLVIDTLQSAMNEIGLLVATQVNDAINANNIDSMYFWVDMLELSAPLRQFAPVWLHLVQALSAEDLARRVFQRWWQIKGENIFLTIHHTLKLQSSESLVTALTPFGKKVVDKILSALQEKDRWAIDDWHEKLSKIATPQQEPVVWIYLFQLIATQPYSELHWEWWNAYGKQRASELNQLAQHNPFIAEHLYQIGDLLVKNAVAIIQQTDSQKGLHSSADWPVWSIWNEMLSTLTALRATDIGACQIWLNLWGHLWPYIFTSTYEQWWQRQGSECSIIIRQCTEAAPDSEVAQNLEIFIFESMLPLIYSQIDRMLSQEEHAVREVSKHNLFILLRVLVHALPQHYLEAVWIDEGSGLLDYLTETLQNDKVDLIYPWEIQRGLLETWAQLETLHNHSALHPWLDVSWDTVGRLIANENLPTSWHNRAVEQVLRTPVTLEASRLTSLLTSPQGGQTFETVLQRLIINEETAPNTLHFFQHLIEIAYPNKTQMLGNLLLAAREQPALVEELLQLACLTPEETITFIENDCLALIQQDNWPEAFAPLLTHYLTTFDASHLTQESTRTFLQLLHTRSQSAALKLTPELIDYIQGWLSIGELLQQPELSKRWVRLAKPPTQPQIQKMQQLQLEARTHLAASIYPILVEHIDTEMDLTRLIDNLGPILTGQNAEVAETTISTTVLLDIAPHVNDRYQRQPEIVRLMPYLKIALEQAQELLDPYKETFLDAFCQALFADIDITVHTRITGQSALWQPALQTLWHDYLQRRHQVYADAVLQQFKYAIQNGDVEAIAQAYQNVLKEVQYPGTHVSHEERDIALLAGDVVSSYKLQDFAALQQAHQEVQQSIHRERIIYTPEIEQAITNLPEELAAQSRATRPLRKPRESRVLSKLIAQPNAEILKALEQSIQETQARTSIGTVQSKSIMLDQLNKVHTFKRLYISYRLSIIDPLIKNAPWNSKDRSYYKKEKKDLQEWQQHNEQFLRKKALEDLIDNVFINSGIESRIKQGQCGIEEFLLEQRVLDHFQAYQPDTYRVLVEDHAFTETDVKQVLRIFRRRERFAERLLKERNDLDSWLEERKKRYKDQINIDTGW</sequence>
<dbReference type="EMBL" id="BIXY01000003">
    <property type="protein sequence ID" value="GCF06806.1"/>
    <property type="molecule type" value="Genomic_DNA"/>
</dbReference>
<evidence type="ECO:0000313" key="3">
    <source>
        <dbReference type="Proteomes" id="UP000322530"/>
    </source>
</evidence>
<organism evidence="2 3">
    <name type="scientific">Dictyobacter arantiisoli</name>
    <dbReference type="NCBI Taxonomy" id="2014874"/>
    <lineage>
        <taxon>Bacteria</taxon>
        <taxon>Bacillati</taxon>
        <taxon>Chloroflexota</taxon>
        <taxon>Ktedonobacteria</taxon>
        <taxon>Ktedonobacterales</taxon>
        <taxon>Dictyobacteraceae</taxon>
        <taxon>Dictyobacter</taxon>
    </lineage>
</organism>
<protein>
    <recommendedName>
        <fullName evidence="1">GTPase-associated protein 1 N-terminal domain-containing protein</fullName>
    </recommendedName>
</protein>
<proteinExistence type="predicted"/>
<keyword evidence="3" id="KW-1185">Reference proteome</keyword>
<comment type="caution">
    <text evidence="2">The sequence shown here is derived from an EMBL/GenBank/DDBJ whole genome shotgun (WGS) entry which is preliminary data.</text>
</comment>
<dbReference type="OrthoDB" id="134541at2"/>